<evidence type="ECO:0000256" key="8">
    <source>
        <dbReference type="ARBA" id="ARBA00037847"/>
    </source>
</evidence>
<evidence type="ECO:0000256" key="4">
    <source>
        <dbReference type="ARBA" id="ARBA00022692"/>
    </source>
</evidence>
<evidence type="ECO:0000256" key="3">
    <source>
        <dbReference type="ARBA" id="ARBA00022473"/>
    </source>
</evidence>
<gene>
    <name evidence="10" type="ORF">CTOB1V02_LOCUS7112</name>
</gene>
<protein>
    <submittedName>
        <fullName evidence="10">Uncharacterized protein</fullName>
    </submittedName>
</protein>
<dbReference type="SUPFAM" id="SSF101576">
    <property type="entry name" value="Supernatant protein factor (SPF), C-terminal domain"/>
    <property type="match status" value="1"/>
</dbReference>
<dbReference type="OrthoDB" id="10037706at2759"/>
<evidence type="ECO:0000256" key="2">
    <source>
        <dbReference type="ARBA" id="ARBA00007104"/>
    </source>
</evidence>
<dbReference type="SMART" id="SM01190">
    <property type="entry name" value="EMP24_GP25L"/>
    <property type="match status" value="1"/>
</dbReference>
<dbReference type="InterPro" id="IPR009038">
    <property type="entry name" value="GOLD_dom"/>
</dbReference>
<proteinExistence type="inferred from homology"/>
<dbReference type="Pfam" id="PF01105">
    <property type="entry name" value="EMP24_GP25L"/>
    <property type="match status" value="1"/>
</dbReference>
<evidence type="ECO:0000256" key="6">
    <source>
        <dbReference type="ARBA" id="ARBA00022989"/>
    </source>
</evidence>
<accession>A0A7R8WCQ7</accession>
<reference evidence="10" key="1">
    <citation type="submission" date="2020-11" db="EMBL/GenBank/DDBJ databases">
        <authorList>
            <person name="Tran Van P."/>
        </authorList>
    </citation>
    <scope>NUCLEOTIDE SEQUENCE</scope>
</reference>
<dbReference type="InterPro" id="IPR036598">
    <property type="entry name" value="GOLD_dom_sf"/>
</dbReference>
<keyword evidence="5" id="KW-0732">Signal</keyword>
<evidence type="ECO:0000256" key="5">
    <source>
        <dbReference type="ARBA" id="ARBA00022729"/>
    </source>
</evidence>
<comment type="subcellular location">
    <subcellularLocation>
        <location evidence="8">Endomembrane system</location>
        <topology evidence="8">Single-pass membrane protein</topology>
    </subcellularLocation>
    <subcellularLocation>
        <location evidence="1 9">Membrane</location>
        <topology evidence="1 9">Single-pass type I membrane protein</topology>
    </subcellularLocation>
</comment>
<name>A0A7R8WCQ7_9CRUS</name>
<sequence length="254" mass="28992">MQPVFFNFLSATSCIVLLLCQTLCQELNFDDVPGVAMEYRVHVDAGKEDCYYQYVHPGASLFISFWVIRGGDGMAGFAVKHPTGKLVHPYKWLKDTEYEEEKSEGGYYELCIDNQFSRFADKLVNMYLTTFRYDQWEKYTQDVESLTDNVSNFTSIIAGVNMRIQEMQKYQQISRSNEKRDLNLLEANFAYVTNWSLVQVIVVLLTGAIQVYFVRRLFDTKATYTLKTGTPTSSSGSYGSVGQVPTYTPTWGGI</sequence>
<dbReference type="InterPro" id="IPR015720">
    <property type="entry name" value="Emp24-like"/>
</dbReference>
<evidence type="ECO:0000313" key="10">
    <source>
        <dbReference type="EMBL" id="CAD7229239.1"/>
    </source>
</evidence>
<dbReference type="EMBL" id="OB661954">
    <property type="protein sequence ID" value="CAD7229239.1"/>
    <property type="molecule type" value="Genomic_DNA"/>
</dbReference>
<keyword evidence="6" id="KW-1133">Transmembrane helix</keyword>
<keyword evidence="7" id="KW-0472">Membrane</keyword>
<dbReference type="PANTHER" id="PTHR22811">
    <property type="entry name" value="TRANSMEMBRANE EMP24 DOMAIN-CONTAINING PROTEIN"/>
    <property type="match status" value="1"/>
</dbReference>
<evidence type="ECO:0000256" key="9">
    <source>
        <dbReference type="RuleBase" id="RU003827"/>
    </source>
</evidence>
<evidence type="ECO:0000256" key="1">
    <source>
        <dbReference type="ARBA" id="ARBA00004479"/>
    </source>
</evidence>
<keyword evidence="4 9" id="KW-0812">Transmembrane</keyword>
<dbReference type="GO" id="GO:0016020">
    <property type="term" value="C:membrane"/>
    <property type="evidence" value="ECO:0007669"/>
    <property type="project" value="UniProtKB-SubCell"/>
</dbReference>
<keyword evidence="3" id="KW-0217">Developmental protein</keyword>
<evidence type="ECO:0000256" key="7">
    <source>
        <dbReference type="ARBA" id="ARBA00023136"/>
    </source>
</evidence>
<organism evidence="10">
    <name type="scientific">Cyprideis torosa</name>
    <dbReference type="NCBI Taxonomy" id="163714"/>
    <lineage>
        <taxon>Eukaryota</taxon>
        <taxon>Metazoa</taxon>
        <taxon>Ecdysozoa</taxon>
        <taxon>Arthropoda</taxon>
        <taxon>Crustacea</taxon>
        <taxon>Oligostraca</taxon>
        <taxon>Ostracoda</taxon>
        <taxon>Podocopa</taxon>
        <taxon>Podocopida</taxon>
        <taxon>Cytherocopina</taxon>
        <taxon>Cytheroidea</taxon>
        <taxon>Cytherideidae</taxon>
        <taxon>Cyprideis</taxon>
    </lineage>
</organism>
<dbReference type="PROSITE" id="PS50866">
    <property type="entry name" value="GOLD"/>
    <property type="match status" value="1"/>
</dbReference>
<dbReference type="AlphaFoldDB" id="A0A7R8WCQ7"/>
<dbReference type="GO" id="GO:0012505">
    <property type="term" value="C:endomembrane system"/>
    <property type="evidence" value="ECO:0007669"/>
    <property type="project" value="UniProtKB-SubCell"/>
</dbReference>
<comment type="similarity">
    <text evidence="2 9">Belongs to the EMP24/GP25L family.</text>
</comment>